<evidence type="ECO:0000313" key="3">
    <source>
        <dbReference type="EMBL" id="MBM9468153.1"/>
    </source>
</evidence>
<dbReference type="PROSITE" id="PS01227">
    <property type="entry name" value="UPF0012"/>
    <property type="match status" value="1"/>
</dbReference>
<comment type="caution">
    <text evidence="3">The sequence shown here is derived from an EMBL/GenBank/DDBJ whole genome shotgun (WGS) entry which is preliminary data.</text>
</comment>
<dbReference type="RefSeq" id="WP_205261106.1">
    <property type="nucleotide sequence ID" value="NZ_JAERWK010000016.1"/>
</dbReference>
<dbReference type="Pfam" id="PF00795">
    <property type="entry name" value="CN_hydrolase"/>
    <property type="match status" value="1"/>
</dbReference>
<dbReference type="InterPro" id="IPR036526">
    <property type="entry name" value="C-N_Hydrolase_sf"/>
</dbReference>
<comment type="similarity">
    <text evidence="1">Belongs to the carbon-nitrogen hydrolase superfamily. NIT1/NIT2 family.</text>
</comment>
<dbReference type="CDD" id="cd07581">
    <property type="entry name" value="nitrilase_3"/>
    <property type="match status" value="1"/>
</dbReference>
<dbReference type="InterPro" id="IPR001110">
    <property type="entry name" value="UPF0012_CS"/>
</dbReference>
<dbReference type="Gene3D" id="3.60.110.10">
    <property type="entry name" value="Carbon-nitrogen hydrolase"/>
    <property type="match status" value="1"/>
</dbReference>
<reference evidence="3" key="1">
    <citation type="submission" date="2021-01" db="EMBL/GenBank/DDBJ databases">
        <title>YIM 132084 draft genome.</title>
        <authorList>
            <person name="An D."/>
        </authorList>
    </citation>
    <scope>NUCLEOTIDE SEQUENCE</scope>
    <source>
        <strain evidence="3">YIM 132084</strain>
    </source>
</reference>
<organism evidence="3 4">
    <name type="scientific">Nakamurella leprariae</name>
    <dbReference type="NCBI Taxonomy" id="2803911"/>
    <lineage>
        <taxon>Bacteria</taxon>
        <taxon>Bacillati</taxon>
        <taxon>Actinomycetota</taxon>
        <taxon>Actinomycetes</taxon>
        <taxon>Nakamurellales</taxon>
        <taxon>Nakamurellaceae</taxon>
        <taxon>Nakamurella</taxon>
    </lineage>
</organism>
<proteinExistence type="inferred from homology"/>
<dbReference type="AlphaFoldDB" id="A0A938YHX2"/>
<dbReference type="InterPro" id="IPR003010">
    <property type="entry name" value="C-N_Hydrolase"/>
</dbReference>
<dbReference type="PANTHER" id="PTHR23088:SF27">
    <property type="entry name" value="DEAMINATED GLUTATHIONE AMIDASE"/>
    <property type="match status" value="1"/>
</dbReference>
<dbReference type="PANTHER" id="PTHR23088">
    <property type="entry name" value="NITRILASE-RELATED"/>
    <property type="match status" value="1"/>
</dbReference>
<name>A0A938YHX2_9ACTN</name>
<accession>A0A938YHX2</accession>
<gene>
    <name evidence="3" type="ORF">JL106_12775</name>
</gene>
<dbReference type="SUPFAM" id="SSF56317">
    <property type="entry name" value="Carbon-nitrogen hydrolase"/>
    <property type="match status" value="1"/>
</dbReference>
<feature type="domain" description="CN hydrolase" evidence="2">
    <location>
        <begin position="1"/>
        <end position="255"/>
    </location>
</feature>
<keyword evidence="4" id="KW-1185">Reference proteome</keyword>
<evidence type="ECO:0000259" key="2">
    <source>
        <dbReference type="PROSITE" id="PS50263"/>
    </source>
</evidence>
<dbReference type="EMBL" id="JAERWK010000016">
    <property type="protein sequence ID" value="MBM9468153.1"/>
    <property type="molecule type" value="Genomic_DNA"/>
</dbReference>
<dbReference type="PROSITE" id="PS50263">
    <property type="entry name" value="CN_HYDROLASE"/>
    <property type="match status" value="1"/>
</dbReference>
<evidence type="ECO:0000313" key="4">
    <source>
        <dbReference type="Proteomes" id="UP000663792"/>
    </source>
</evidence>
<evidence type="ECO:0000256" key="1">
    <source>
        <dbReference type="ARBA" id="ARBA00010613"/>
    </source>
</evidence>
<protein>
    <submittedName>
        <fullName evidence="3">Carbon-nitrogen hydrolase family protein</fullName>
    </submittedName>
</protein>
<keyword evidence="3" id="KW-0378">Hydrolase</keyword>
<sequence length="285" mass="29323">MRIALAQIVSTTDPSTNAARVGEWTRRAADAGARLVVFPEATMCAFGVPLAPVAEPLDGPWADAVRTAADRAGITVVVGMFTPGPAGSGAEPGADRPRVLNTLLATGGGVEARYDKLHLYDAFGFAESRTVAPGEELVVITVDGVRVGLTTCYDVRFPALYQALAEAGAQATVVATSWGAGPGKREQWQVLTRARALDSGSWILAAAQGDPRTVGLEPSRKAPTGIGSSVVVSPTGVPVAEAGAAPELLLAEVDPDEPGPAREALGMLANRRPLPRVTALADPSS</sequence>
<dbReference type="Proteomes" id="UP000663792">
    <property type="component" value="Unassembled WGS sequence"/>
</dbReference>
<dbReference type="GO" id="GO:0016787">
    <property type="term" value="F:hydrolase activity"/>
    <property type="evidence" value="ECO:0007669"/>
    <property type="project" value="UniProtKB-KW"/>
</dbReference>